<proteinExistence type="predicted"/>
<name>A0A232FMU8_9HYME</name>
<organism evidence="1 2">
    <name type="scientific">Trichomalopsis sarcophagae</name>
    <dbReference type="NCBI Taxonomy" id="543379"/>
    <lineage>
        <taxon>Eukaryota</taxon>
        <taxon>Metazoa</taxon>
        <taxon>Ecdysozoa</taxon>
        <taxon>Arthropoda</taxon>
        <taxon>Hexapoda</taxon>
        <taxon>Insecta</taxon>
        <taxon>Pterygota</taxon>
        <taxon>Neoptera</taxon>
        <taxon>Endopterygota</taxon>
        <taxon>Hymenoptera</taxon>
        <taxon>Apocrita</taxon>
        <taxon>Proctotrupomorpha</taxon>
        <taxon>Chalcidoidea</taxon>
        <taxon>Pteromalidae</taxon>
        <taxon>Pteromalinae</taxon>
        <taxon>Trichomalopsis</taxon>
    </lineage>
</organism>
<gene>
    <name evidence="1" type="ORF">TSAR_006776</name>
</gene>
<evidence type="ECO:0000313" key="1">
    <source>
        <dbReference type="EMBL" id="OXU31778.1"/>
    </source>
</evidence>
<accession>A0A232FMU8</accession>
<protein>
    <submittedName>
        <fullName evidence="1">Uncharacterized protein</fullName>
    </submittedName>
</protein>
<keyword evidence="2" id="KW-1185">Reference proteome</keyword>
<evidence type="ECO:0000313" key="2">
    <source>
        <dbReference type="Proteomes" id="UP000215335"/>
    </source>
</evidence>
<dbReference type="Proteomes" id="UP000215335">
    <property type="component" value="Unassembled WGS sequence"/>
</dbReference>
<dbReference type="EMBL" id="NNAY01000031">
    <property type="protein sequence ID" value="OXU31778.1"/>
    <property type="molecule type" value="Genomic_DNA"/>
</dbReference>
<sequence length="179" mass="19851">MDESTSGPELKPVPSSRKLTLNTLSLEAANQHQHQLKSALLIPSRPPSSSSTSSTTFASTAKVTLSDGLRACHFNDNSLTGHIEMVRVFLSTRPLFDVIAITKTWLDDKIKYIPLLDNYSLYRHDRNSNGGGVALYIHYSLTATIISSSDDTWSGKPGGHAHLCRRRLSSTPCFFYRRL</sequence>
<reference evidence="1 2" key="1">
    <citation type="journal article" date="2017" name="Curr. Biol.">
        <title>The Evolution of Venom by Co-option of Single-Copy Genes.</title>
        <authorList>
            <person name="Martinson E.O."/>
            <person name="Mrinalini"/>
            <person name="Kelkar Y.D."/>
            <person name="Chang C.H."/>
            <person name="Werren J.H."/>
        </authorList>
    </citation>
    <scope>NUCLEOTIDE SEQUENCE [LARGE SCALE GENOMIC DNA]</scope>
    <source>
        <strain evidence="1 2">Alberta</strain>
        <tissue evidence="1">Whole body</tissue>
    </source>
</reference>
<comment type="caution">
    <text evidence="1">The sequence shown here is derived from an EMBL/GenBank/DDBJ whole genome shotgun (WGS) entry which is preliminary data.</text>
</comment>
<dbReference type="OrthoDB" id="7699497at2759"/>
<dbReference type="AlphaFoldDB" id="A0A232FMU8"/>